<feature type="compositionally biased region" description="Low complexity" evidence="5">
    <location>
        <begin position="626"/>
        <end position="635"/>
    </location>
</feature>
<feature type="compositionally biased region" description="Basic and acidic residues" evidence="5">
    <location>
        <begin position="876"/>
        <end position="918"/>
    </location>
</feature>
<dbReference type="Gene3D" id="1.25.40.20">
    <property type="entry name" value="Ankyrin repeat-containing domain"/>
    <property type="match status" value="1"/>
</dbReference>
<reference evidence="7" key="1">
    <citation type="submission" date="2018-11" db="EMBL/GenBank/DDBJ databases">
        <authorList>
            <person name="Alioto T."/>
            <person name="Alioto T."/>
        </authorList>
    </citation>
    <scope>NUCLEOTIDE SEQUENCE</scope>
</reference>
<feature type="compositionally biased region" description="Polar residues" evidence="5">
    <location>
        <begin position="207"/>
        <end position="222"/>
    </location>
</feature>
<evidence type="ECO:0000313" key="8">
    <source>
        <dbReference type="Proteomes" id="UP000596742"/>
    </source>
</evidence>
<feature type="compositionally biased region" description="Basic residues" evidence="5">
    <location>
        <begin position="242"/>
        <end position="253"/>
    </location>
</feature>
<dbReference type="InterPro" id="IPR001024">
    <property type="entry name" value="PLAT/LH2_dom"/>
</dbReference>
<dbReference type="SMART" id="SM00308">
    <property type="entry name" value="LH2"/>
    <property type="match status" value="1"/>
</dbReference>
<feature type="compositionally biased region" description="Low complexity" evidence="5">
    <location>
        <begin position="550"/>
        <end position="562"/>
    </location>
</feature>
<name>A0A8B6ER29_MYTGA</name>
<feature type="domain" description="PLAT" evidence="6">
    <location>
        <begin position="367"/>
        <end position="485"/>
    </location>
</feature>
<dbReference type="PROSITE" id="PS50095">
    <property type="entry name" value="PLAT"/>
    <property type="match status" value="1"/>
</dbReference>
<accession>A0A8B6ER29</accession>
<feature type="compositionally biased region" description="Basic and acidic residues" evidence="5">
    <location>
        <begin position="274"/>
        <end position="300"/>
    </location>
</feature>
<dbReference type="SUPFAM" id="SSF48403">
    <property type="entry name" value="Ankyrin repeat"/>
    <property type="match status" value="1"/>
</dbReference>
<feature type="repeat" description="ANK" evidence="3">
    <location>
        <begin position="705"/>
        <end position="737"/>
    </location>
</feature>
<keyword evidence="1" id="KW-0677">Repeat</keyword>
<dbReference type="Pfam" id="PF12796">
    <property type="entry name" value="Ank_2"/>
    <property type="match status" value="1"/>
</dbReference>
<gene>
    <name evidence="7" type="ORF">MGAL_10B034120</name>
</gene>
<evidence type="ECO:0000259" key="6">
    <source>
        <dbReference type="PROSITE" id="PS50095"/>
    </source>
</evidence>
<dbReference type="Pfam" id="PF00023">
    <property type="entry name" value="Ank"/>
    <property type="match status" value="1"/>
</dbReference>
<feature type="repeat" description="ANK" evidence="3">
    <location>
        <begin position="771"/>
        <end position="803"/>
    </location>
</feature>
<evidence type="ECO:0000256" key="1">
    <source>
        <dbReference type="ARBA" id="ARBA00022737"/>
    </source>
</evidence>
<dbReference type="InterPro" id="IPR036770">
    <property type="entry name" value="Ankyrin_rpt-contain_sf"/>
</dbReference>
<feature type="region of interest" description="Disordered" evidence="5">
    <location>
        <begin position="196"/>
        <end position="300"/>
    </location>
</feature>
<dbReference type="InterPro" id="IPR036392">
    <property type="entry name" value="PLAT/LH2_dom_sf"/>
</dbReference>
<comment type="caution">
    <text evidence="4">Lacks conserved residue(s) required for the propagation of feature annotation.</text>
</comment>
<evidence type="ECO:0000256" key="2">
    <source>
        <dbReference type="ARBA" id="ARBA00023043"/>
    </source>
</evidence>
<dbReference type="PANTHER" id="PTHR24171:SF9">
    <property type="entry name" value="ANKYRIN REPEAT DOMAIN-CONTAINING PROTEIN 39"/>
    <property type="match status" value="1"/>
</dbReference>
<dbReference type="InterPro" id="IPR002110">
    <property type="entry name" value="Ankyrin_rpt"/>
</dbReference>
<dbReference type="SMART" id="SM00248">
    <property type="entry name" value="ANK"/>
    <property type="match status" value="3"/>
</dbReference>
<organism evidence="7 8">
    <name type="scientific">Mytilus galloprovincialis</name>
    <name type="common">Mediterranean mussel</name>
    <dbReference type="NCBI Taxonomy" id="29158"/>
    <lineage>
        <taxon>Eukaryota</taxon>
        <taxon>Metazoa</taxon>
        <taxon>Spiralia</taxon>
        <taxon>Lophotrochozoa</taxon>
        <taxon>Mollusca</taxon>
        <taxon>Bivalvia</taxon>
        <taxon>Autobranchia</taxon>
        <taxon>Pteriomorphia</taxon>
        <taxon>Mytilida</taxon>
        <taxon>Mytiloidea</taxon>
        <taxon>Mytilidae</taxon>
        <taxon>Mytilinae</taxon>
        <taxon>Mytilus</taxon>
    </lineage>
</organism>
<feature type="repeat" description="ANK" evidence="3">
    <location>
        <begin position="738"/>
        <end position="770"/>
    </location>
</feature>
<dbReference type="Pfam" id="PF01477">
    <property type="entry name" value="PLAT"/>
    <property type="match status" value="1"/>
</dbReference>
<proteinExistence type="predicted"/>
<sequence>MSDAVIKTVGRKLKYYFDVKRLEDGFDLSGVHSPQLDHPPLKSRPTLQYDGLHDRALKHYFSLPEVRVRLTKMDLGEEFAREEYVKGKLKKTMIRYNFLPTAQDEEVFPRKKRVKSAGPSTLPEYCYIDTKDGRRLKKEMIEFQSWYKDQQRNKPLKGGWPILRSVPPRNLSKGEAHRLVNAATKILIATEAVDGVMPPKSKKRPQSAPSPFETNKCLPSSEQHGKKKLRPTPGKYTWDIHGRRHRNVRVKGRSRYDSGDSAYTTRTNSMSSDYQRRKIARDEYKPRPPPPKEEREDQRINDVFLTPSVKPPQKRRIHIINRDEPVDDEVLRNYGTQTQDNVGVQTEKRLIEEYDQDEDEVKQGDWGEYQIYVKTGENIGASTKADIKLTVYGDKGRSKEFYLDRSKRHKITFQKGKEDLFMKAFPHVGKLKKIRIGHDRTELSYAWFLESVTIYDMRDKRVYDFPCSQWLSGQDGDRNTYRVLPLTNDRAFIEKFEEESDSEDHRRRRSSSSSSSSSSSDSEEELDKNKSTKVSILVRRSSKARDGSESDSSTSSSSSSSTDTKKKSIGRPLSPLKKPEEDDFFDTRGQGPTTFTFKERNTENRKHDDSSTTDTSTTPKHVSVDTSSETESTSTKPEQEFMHGYKVGLEAVQEEGRQKKDEENEDRKKVLRGPTIHSAAKIGSLKRVQELLQYFPEMISQRDEKGMTPLHIATKHGQLEVVKWLAVNGSSLNEETPTGYTPIHLAAMSGHVNCLMVLAALGAAITCRSADKKTPLYLAAMEGHLECVKWLIANRARLDVRDDMGRTPRQVAEEYQHRAVADFLKACEDEMKDPNSGFAQMRTNDLNENGSSSPKETKDMWKDDEDSSKLADSSSEDEKSRSSQKELEEKRKLYEEQHNKMEKTGESFLDSIRDEVES</sequence>
<dbReference type="PANTHER" id="PTHR24171">
    <property type="entry name" value="ANKYRIN REPEAT DOMAIN-CONTAINING PROTEIN 39-RELATED"/>
    <property type="match status" value="1"/>
</dbReference>
<feature type="compositionally biased region" description="Polar residues" evidence="5">
    <location>
        <begin position="261"/>
        <end position="273"/>
    </location>
</feature>
<protein>
    <recommendedName>
        <fullName evidence="6">PLAT domain-containing protein</fullName>
    </recommendedName>
</protein>
<dbReference type="Gene3D" id="2.40.180.10">
    <property type="entry name" value="Catalase core domain"/>
    <property type="match status" value="1"/>
</dbReference>
<feature type="region of interest" description="Disordered" evidence="5">
    <location>
        <begin position="496"/>
        <end position="642"/>
    </location>
</feature>
<feature type="compositionally biased region" description="Low complexity" evidence="5">
    <location>
        <begin position="511"/>
        <end position="520"/>
    </location>
</feature>
<dbReference type="AlphaFoldDB" id="A0A8B6ER29"/>
<evidence type="ECO:0000313" key="7">
    <source>
        <dbReference type="EMBL" id="VDI37909.1"/>
    </source>
</evidence>
<feature type="compositionally biased region" description="Basic and acidic residues" evidence="5">
    <location>
        <begin position="597"/>
        <end position="610"/>
    </location>
</feature>
<keyword evidence="2 3" id="KW-0040">ANK repeat</keyword>
<evidence type="ECO:0000256" key="5">
    <source>
        <dbReference type="SAM" id="MobiDB-lite"/>
    </source>
</evidence>
<dbReference type="Proteomes" id="UP000596742">
    <property type="component" value="Unassembled WGS sequence"/>
</dbReference>
<dbReference type="PROSITE" id="PS50297">
    <property type="entry name" value="ANK_REP_REGION"/>
    <property type="match status" value="3"/>
</dbReference>
<dbReference type="SUPFAM" id="SSF49723">
    <property type="entry name" value="Lipase/lipooxygenase domain (PLAT/LH2 domain)"/>
    <property type="match status" value="1"/>
</dbReference>
<feature type="region of interest" description="Disordered" evidence="5">
    <location>
        <begin position="834"/>
        <end position="918"/>
    </location>
</feature>
<dbReference type="EMBL" id="UYJE01005519">
    <property type="protein sequence ID" value="VDI37909.1"/>
    <property type="molecule type" value="Genomic_DNA"/>
</dbReference>
<feature type="compositionally biased region" description="Polar residues" evidence="5">
    <location>
        <begin position="837"/>
        <end position="854"/>
    </location>
</feature>
<keyword evidence="8" id="KW-1185">Reference proteome</keyword>
<dbReference type="OrthoDB" id="19174at2759"/>
<dbReference type="PROSITE" id="PS50088">
    <property type="entry name" value="ANK_REPEAT"/>
    <property type="match status" value="3"/>
</dbReference>
<comment type="caution">
    <text evidence="7">The sequence shown here is derived from an EMBL/GenBank/DDBJ whole genome shotgun (WGS) entry which is preliminary data.</text>
</comment>
<evidence type="ECO:0000256" key="3">
    <source>
        <dbReference type="PROSITE-ProRule" id="PRU00023"/>
    </source>
</evidence>
<evidence type="ECO:0000256" key="4">
    <source>
        <dbReference type="PROSITE-ProRule" id="PRU00152"/>
    </source>
</evidence>